<reference evidence="2 3" key="1">
    <citation type="submission" date="2016-10" db="EMBL/GenBank/DDBJ databases">
        <authorList>
            <person name="de Groot N.N."/>
        </authorList>
    </citation>
    <scope>NUCLEOTIDE SEQUENCE [LARGE SCALE GENOMIC DNA]</scope>
    <source>
        <strain evidence="2 3">DSM 1283</strain>
    </source>
</reference>
<evidence type="ECO:0000313" key="2">
    <source>
        <dbReference type="EMBL" id="SFO27881.1"/>
    </source>
</evidence>
<organism evidence="2 3">
    <name type="scientific">Anaerocolumna aminovalerica</name>
    <dbReference type="NCBI Taxonomy" id="1527"/>
    <lineage>
        <taxon>Bacteria</taxon>
        <taxon>Bacillati</taxon>
        <taxon>Bacillota</taxon>
        <taxon>Clostridia</taxon>
        <taxon>Lachnospirales</taxon>
        <taxon>Lachnospiraceae</taxon>
        <taxon>Anaerocolumna</taxon>
    </lineage>
</organism>
<dbReference type="GO" id="GO:0016740">
    <property type="term" value="F:transferase activity"/>
    <property type="evidence" value="ECO:0007669"/>
    <property type="project" value="UniProtKB-KW"/>
</dbReference>
<feature type="domain" description="Aminoglycoside phosphotransferase" evidence="1">
    <location>
        <begin position="17"/>
        <end position="85"/>
    </location>
</feature>
<protein>
    <submittedName>
        <fullName evidence="2">Phosphotransferase enzyme family protein</fullName>
    </submittedName>
</protein>
<evidence type="ECO:0000313" key="3">
    <source>
        <dbReference type="Proteomes" id="UP000198806"/>
    </source>
</evidence>
<dbReference type="STRING" id="1527.SAMN04489757_11618"/>
<gene>
    <name evidence="2" type="ORF">SAMN04489757_11618</name>
</gene>
<dbReference type="InterPro" id="IPR002575">
    <property type="entry name" value="Aminoglycoside_PTrfase"/>
</dbReference>
<dbReference type="Pfam" id="PF01636">
    <property type="entry name" value="APH"/>
    <property type="match status" value="1"/>
</dbReference>
<dbReference type="InterPro" id="IPR011009">
    <property type="entry name" value="Kinase-like_dom_sf"/>
</dbReference>
<dbReference type="Gene3D" id="3.90.1200.10">
    <property type="match status" value="1"/>
</dbReference>
<proteinExistence type="predicted"/>
<dbReference type="AlphaFoldDB" id="A0A1I5FXF2"/>
<keyword evidence="2" id="KW-0808">Transferase</keyword>
<dbReference type="OrthoDB" id="9802385at2"/>
<accession>A0A1I5FXF2</accession>
<sequence length="100" mass="11929">MEKVKEFLNSYYEISASVQTVIVHGDFHYDNILWDENRNRLGVIDFSEAAIEDPALDFMYMYYYPKEFRNAVFAEYGSEYTKLYERSIFIKHGGSMQILR</sequence>
<evidence type="ECO:0000259" key="1">
    <source>
        <dbReference type="Pfam" id="PF01636"/>
    </source>
</evidence>
<dbReference type="SUPFAM" id="SSF56112">
    <property type="entry name" value="Protein kinase-like (PK-like)"/>
    <property type="match status" value="1"/>
</dbReference>
<name>A0A1I5FXF2_9FIRM</name>
<keyword evidence="3" id="KW-1185">Reference proteome</keyword>
<dbReference type="EMBL" id="FOWD01000016">
    <property type="protein sequence ID" value="SFO27881.1"/>
    <property type="molecule type" value="Genomic_DNA"/>
</dbReference>
<dbReference type="Proteomes" id="UP000198806">
    <property type="component" value="Unassembled WGS sequence"/>
</dbReference>